<dbReference type="PANTHER" id="PTHR34853">
    <property type="match status" value="1"/>
</dbReference>
<dbReference type="Pfam" id="PF03583">
    <property type="entry name" value="LIP"/>
    <property type="match status" value="1"/>
</dbReference>
<dbReference type="Gene3D" id="3.40.50.1820">
    <property type="entry name" value="alpha/beta hydrolase"/>
    <property type="match status" value="1"/>
</dbReference>
<sequence length="427" mass="45522" precursor="true">MVGVLAISASMPTTNGIATARADDTKYLEFYTPPSPLPAGRPGDLIRSEPMRLVYEPSGQLGSWVASGTRIMYQTTDAKGNPVAATGVYLEPSNPWTGNGPRPLIAYAPGPYGIGEQCAPSRLMDQGIHFSQGFDLTFNYEETFLATMVARGFAVVVADGVGMGTHIPGGPEFANRLSAGTGLLDAARAAQKLPGTSLTPHAPVAFWGWLSGGQAAGSAAEQAGTYAPDLNVVGAALNTPMADLTLMPPFLDGNLLVGALGYVLNGIVNAYPETKDLLMSTLTPRGQHFVQWSSYICLVQSVADFGFRHLYFPDNTGYFNVDPATLFGSDPVRSLLLAQKLGSLKPNAPVYISANRFDSFNPYQASSDLAADWCAKGADTELWTNEQPPFLNKAAMNTLLPYFVDGERSMQWLTDRFNGAPTTPNCG</sequence>
<dbReference type="PIRSF" id="PIRSF029171">
    <property type="entry name" value="Esterase_LipA"/>
    <property type="match status" value="1"/>
</dbReference>
<name>I4BTF4_MYCCN</name>
<dbReference type="InterPro" id="IPR029058">
    <property type="entry name" value="AB_hydrolase_fold"/>
</dbReference>
<dbReference type="GO" id="GO:0004806">
    <property type="term" value="F:triacylglycerol lipase activity"/>
    <property type="evidence" value="ECO:0007669"/>
    <property type="project" value="InterPro"/>
</dbReference>
<dbReference type="HOGENOM" id="CLU_029538_6_0_11"/>
<keyword evidence="1" id="KW-0614">Plasmid</keyword>
<dbReference type="InterPro" id="IPR005152">
    <property type="entry name" value="Lipase_secreted"/>
</dbReference>
<dbReference type="Proteomes" id="UP000006057">
    <property type="component" value="Plasmid pMYCCH.02"/>
</dbReference>
<geneLocation type="plasmid" evidence="1 2">
    <name>pMYCCH.02</name>
</geneLocation>
<keyword evidence="2" id="KW-1185">Reference proteome</keyword>
<proteinExistence type="predicted"/>
<dbReference type="EMBL" id="CP003055">
    <property type="protein sequence ID" value="AFM20561.1"/>
    <property type="molecule type" value="Genomic_DNA"/>
</dbReference>
<dbReference type="KEGG" id="mcb:Mycch_5957"/>
<dbReference type="GO" id="GO:0016042">
    <property type="term" value="P:lipid catabolic process"/>
    <property type="evidence" value="ECO:0007669"/>
    <property type="project" value="InterPro"/>
</dbReference>
<dbReference type="SUPFAM" id="SSF53474">
    <property type="entry name" value="alpha/beta-Hydrolases"/>
    <property type="match status" value="1"/>
</dbReference>
<evidence type="ECO:0000313" key="1">
    <source>
        <dbReference type="EMBL" id="AFM20561.1"/>
    </source>
</evidence>
<dbReference type="AlphaFoldDB" id="I4BTF4"/>
<organism evidence="1 2">
    <name type="scientific">Mycolicibacterium chubuense (strain NBB4)</name>
    <name type="common">Mycobacterium chubuense</name>
    <dbReference type="NCBI Taxonomy" id="710421"/>
    <lineage>
        <taxon>Bacteria</taxon>
        <taxon>Bacillati</taxon>
        <taxon>Actinomycetota</taxon>
        <taxon>Actinomycetes</taxon>
        <taxon>Mycobacteriales</taxon>
        <taxon>Mycobacteriaceae</taxon>
        <taxon>Mycolicibacterium</taxon>
    </lineage>
</organism>
<dbReference type="Gene3D" id="1.10.260.130">
    <property type="match status" value="1"/>
</dbReference>
<gene>
    <name evidence="1" type="ordered locus">Mycch_5957</name>
</gene>
<protein>
    <submittedName>
        <fullName evidence="1">Secretory lipase</fullName>
    </submittedName>
</protein>
<reference evidence="1 2" key="1">
    <citation type="submission" date="2012-06" db="EMBL/GenBank/DDBJ databases">
        <title>Complete sequence of plasmid 2 of Mycobacterium chubuense NBB4.</title>
        <authorList>
            <consortium name="US DOE Joint Genome Institute"/>
            <person name="Lucas S."/>
            <person name="Han J."/>
            <person name="Lapidus A."/>
            <person name="Cheng J.-F."/>
            <person name="Goodwin L."/>
            <person name="Pitluck S."/>
            <person name="Peters L."/>
            <person name="Mikhailova N."/>
            <person name="Teshima H."/>
            <person name="Detter J.C."/>
            <person name="Han C."/>
            <person name="Tapia R."/>
            <person name="Land M."/>
            <person name="Hauser L."/>
            <person name="Kyrpides N."/>
            <person name="Ivanova N."/>
            <person name="Pagani I."/>
            <person name="Mattes T."/>
            <person name="Holmes A."/>
            <person name="Rutledge P."/>
            <person name="Paulsen I."/>
            <person name="Coleman N."/>
            <person name="Woyke T."/>
        </authorList>
    </citation>
    <scope>NUCLEOTIDE SEQUENCE [LARGE SCALE GENOMIC DNA]</scope>
    <source>
        <strain evidence="1 2">NBB4</strain>
        <plasmid evidence="1 2">pMYCCH.02</plasmid>
    </source>
</reference>
<dbReference type="PATRIC" id="fig|710421.3.peg.5938"/>
<accession>I4BTF4</accession>
<evidence type="ECO:0000313" key="2">
    <source>
        <dbReference type="Proteomes" id="UP000006057"/>
    </source>
</evidence>
<dbReference type="PANTHER" id="PTHR34853:SF1">
    <property type="entry name" value="LIPASE 5"/>
    <property type="match status" value="1"/>
</dbReference>